<gene>
    <name evidence="10" type="ORF">AWM70_02445</name>
</gene>
<proteinExistence type="inferred from homology"/>
<dbReference type="PANTHER" id="PTHR43840">
    <property type="entry name" value="MITOCHONDRIAL METAL TRANSPORTER 1-RELATED"/>
    <property type="match status" value="1"/>
</dbReference>
<protein>
    <submittedName>
        <fullName evidence="10">Transporter</fullName>
    </submittedName>
</protein>
<keyword evidence="6 7" id="KW-0472">Membrane</keyword>
<evidence type="ECO:0000256" key="4">
    <source>
        <dbReference type="ARBA" id="ARBA00022692"/>
    </source>
</evidence>
<accession>A0A1B1MWQ4</accession>
<keyword evidence="5 7" id="KW-1133">Transmembrane helix</keyword>
<dbReference type="Proteomes" id="UP000092573">
    <property type="component" value="Chromosome"/>
</dbReference>
<feature type="transmembrane region" description="Helical" evidence="7">
    <location>
        <begin position="117"/>
        <end position="137"/>
    </location>
</feature>
<dbReference type="AlphaFoldDB" id="A0A1B1MWQ4"/>
<evidence type="ECO:0000259" key="9">
    <source>
        <dbReference type="Pfam" id="PF16916"/>
    </source>
</evidence>
<keyword evidence="4 7" id="KW-0812">Transmembrane</keyword>
<reference evidence="10 11" key="1">
    <citation type="submission" date="2016-01" db="EMBL/GenBank/DDBJ databases">
        <title>Complete Genome Sequence of Paenibacillus yonginensis DCY84, a novel Plant Growth-Promoting Bacteria with Elicitation of Induced Systemic Resistance.</title>
        <authorList>
            <person name="Kim Y.J."/>
            <person name="Yang D.C."/>
            <person name="Sukweenadhi J."/>
        </authorList>
    </citation>
    <scope>NUCLEOTIDE SEQUENCE [LARGE SCALE GENOMIC DNA]</scope>
    <source>
        <strain evidence="10 11">DCY84</strain>
    </source>
</reference>
<dbReference type="PANTHER" id="PTHR43840:SF50">
    <property type="entry name" value="MANGANESE EFFLUX SYSTEM PROTEIN MNES"/>
    <property type="match status" value="1"/>
</dbReference>
<dbReference type="FunFam" id="1.20.1510.10:FF:000006">
    <property type="entry name" value="Divalent cation efflux transporter"/>
    <property type="match status" value="1"/>
</dbReference>
<feature type="transmembrane region" description="Helical" evidence="7">
    <location>
        <begin position="83"/>
        <end position="105"/>
    </location>
</feature>
<dbReference type="InterPro" id="IPR050291">
    <property type="entry name" value="CDF_Transporter"/>
</dbReference>
<dbReference type="OrthoDB" id="9806522at2"/>
<evidence type="ECO:0000259" key="8">
    <source>
        <dbReference type="Pfam" id="PF01545"/>
    </source>
</evidence>
<dbReference type="InterPro" id="IPR058533">
    <property type="entry name" value="Cation_efflux_TM"/>
</dbReference>
<dbReference type="InterPro" id="IPR027470">
    <property type="entry name" value="Cation_efflux_CTD"/>
</dbReference>
<dbReference type="InterPro" id="IPR027469">
    <property type="entry name" value="Cation_efflux_TMD_sf"/>
</dbReference>
<dbReference type="KEGG" id="pyg:AWM70_02445"/>
<evidence type="ECO:0000256" key="2">
    <source>
        <dbReference type="ARBA" id="ARBA00008114"/>
    </source>
</evidence>
<feature type="transmembrane region" description="Helical" evidence="7">
    <location>
        <begin position="15"/>
        <end position="34"/>
    </location>
</feature>
<evidence type="ECO:0000313" key="10">
    <source>
        <dbReference type="EMBL" id="ANS73577.1"/>
    </source>
</evidence>
<comment type="similarity">
    <text evidence="2">Belongs to the cation diffusion facilitator (CDF) transporter (TC 2.A.4) family.</text>
</comment>
<evidence type="ECO:0000256" key="7">
    <source>
        <dbReference type="SAM" id="Phobius"/>
    </source>
</evidence>
<feature type="domain" description="Cation efflux protein cytoplasmic" evidence="9">
    <location>
        <begin position="215"/>
        <end position="288"/>
    </location>
</feature>
<dbReference type="EMBL" id="CP014167">
    <property type="protein sequence ID" value="ANS73577.1"/>
    <property type="molecule type" value="Genomic_DNA"/>
</dbReference>
<comment type="subcellular location">
    <subcellularLocation>
        <location evidence="1">Membrane</location>
        <topology evidence="1">Multi-pass membrane protein</topology>
    </subcellularLocation>
</comment>
<dbReference type="STRING" id="1462996.AWM70_02445"/>
<feature type="transmembrane region" description="Helical" evidence="7">
    <location>
        <begin position="158"/>
        <end position="177"/>
    </location>
</feature>
<feature type="transmembrane region" description="Helical" evidence="7">
    <location>
        <begin position="40"/>
        <end position="62"/>
    </location>
</feature>
<dbReference type="GO" id="GO:0016020">
    <property type="term" value="C:membrane"/>
    <property type="evidence" value="ECO:0007669"/>
    <property type="project" value="UniProtKB-SubCell"/>
</dbReference>
<dbReference type="SUPFAM" id="SSF161111">
    <property type="entry name" value="Cation efflux protein transmembrane domain-like"/>
    <property type="match status" value="1"/>
</dbReference>
<dbReference type="NCBIfam" id="TIGR01297">
    <property type="entry name" value="CDF"/>
    <property type="match status" value="1"/>
</dbReference>
<dbReference type="RefSeq" id="WP_068694050.1">
    <property type="nucleotide sequence ID" value="NZ_CP014167.1"/>
</dbReference>
<dbReference type="Pfam" id="PF01545">
    <property type="entry name" value="Cation_efflux"/>
    <property type="match status" value="1"/>
</dbReference>
<evidence type="ECO:0000256" key="1">
    <source>
        <dbReference type="ARBA" id="ARBA00004141"/>
    </source>
</evidence>
<evidence type="ECO:0000256" key="6">
    <source>
        <dbReference type="ARBA" id="ARBA00023136"/>
    </source>
</evidence>
<evidence type="ECO:0000256" key="3">
    <source>
        <dbReference type="ARBA" id="ARBA00022448"/>
    </source>
</evidence>
<feature type="transmembrane region" description="Helical" evidence="7">
    <location>
        <begin position="183"/>
        <end position="200"/>
    </location>
</feature>
<dbReference type="Gene3D" id="3.30.70.1350">
    <property type="entry name" value="Cation efflux protein, cytoplasmic domain"/>
    <property type="match status" value="1"/>
</dbReference>
<evidence type="ECO:0000313" key="11">
    <source>
        <dbReference type="Proteomes" id="UP000092573"/>
    </source>
</evidence>
<dbReference type="GO" id="GO:0008324">
    <property type="term" value="F:monoatomic cation transmembrane transporter activity"/>
    <property type="evidence" value="ECO:0007669"/>
    <property type="project" value="InterPro"/>
</dbReference>
<feature type="domain" description="Cation efflux protein transmembrane" evidence="8">
    <location>
        <begin position="16"/>
        <end position="207"/>
    </location>
</feature>
<dbReference type="Pfam" id="PF16916">
    <property type="entry name" value="ZT_dimer"/>
    <property type="match status" value="1"/>
</dbReference>
<dbReference type="Gene3D" id="1.20.1510.10">
    <property type="entry name" value="Cation efflux protein transmembrane domain"/>
    <property type="match status" value="1"/>
</dbReference>
<name>A0A1B1MWQ4_9BACL</name>
<dbReference type="SUPFAM" id="SSF160240">
    <property type="entry name" value="Cation efflux protein cytoplasmic domain-like"/>
    <property type="match status" value="1"/>
</dbReference>
<organism evidence="10 11">
    <name type="scientific">Paenibacillus yonginensis</name>
    <dbReference type="NCBI Taxonomy" id="1462996"/>
    <lineage>
        <taxon>Bacteria</taxon>
        <taxon>Bacillati</taxon>
        <taxon>Bacillota</taxon>
        <taxon>Bacilli</taxon>
        <taxon>Bacillales</taxon>
        <taxon>Paenibacillaceae</taxon>
        <taxon>Paenibacillus</taxon>
    </lineage>
</organism>
<evidence type="ECO:0000256" key="5">
    <source>
        <dbReference type="ARBA" id="ARBA00022989"/>
    </source>
</evidence>
<dbReference type="InterPro" id="IPR036837">
    <property type="entry name" value="Cation_efflux_CTD_sf"/>
</dbReference>
<keyword evidence="11" id="KW-1185">Reference proteome</keyword>
<dbReference type="InterPro" id="IPR002524">
    <property type="entry name" value="Cation_efflux"/>
</dbReference>
<sequence length="300" mass="32944">MQSSYDNIKQGEKGALLSIVVYLLLSAFKLIFGYHAHSEALLADGLNNATDIVASIAVFAGLKISRKPPDSDHRYGHYRAETVASLIASFIMFAVGLQVLYQAIMKFREPEAASPDWVAAWVALFCAVIMYVVYRYNSGLARRIRSSALNAAAQDNRSDALVSIGAFAGILGAQFGLVWLDPLAALVVGFIICKTAWSIFREATHNLTDGFDAGQLEDIRQTVQRTPGVAAIIDLRARINGNNTLVDATIGVDERMSVAESHAITEEIERRILDRYEIEYVHIHIEPYKPASGERAAGRQ</sequence>
<keyword evidence="3" id="KW-0813">Transport</keyword>